<keyword evidence="3" id="KW-1185">Reference proteome</keyword>
<accession>A0AA39IN57</accession>
<feature type="transmembrane region" description="Helical" evidence="1">
    <location>
        <begin position="141"/>
        <end position="163"/>
    </location>
</feature>
<feature type="transmembrane region" description="Helical" evidence="1">
    <location>
        <begin position="183"/>
        <end position="208"/>
    </location>
</feature>
<evidence type="ECO:0000256" key="1">
    <source>
        <dbReference type="SAM" id="Phobius"/>
    </source>
</evidence>
<keyword evidence="1" id="KW-1133">Transmembrane helix</keyword>
<feature type="transmembrane region" description="Helical" evidence="1">
    <location>
        <begin position="220"/>
        <end position="243"/>
    </location>
</feature>
<proteinExistence type="predicted"/>
<keyword evidence="1" id="KW-0472">Membrane</keyword>
<feature type="transmembrane region" description="Helical" evidence="1">
    <location>
        <begin position="42"/>
        <end position="64"/>
    </location>
</feature>
<name>A0AA39IN57_9BILA</name>
<feature type="transmembrane region" description="Helical" evidence="1">
    <location>
        <begin position="255"/>
        <end position="275"/>
    </location>
</feature>
<keyword evidence="1" id="KW-0812">Transmembrane</keyword>
<dbReference type="AlphaFoldDB" id="A0AA39IN57"/>
<dbReference type="Proteomes" id="UP001175271">
    <property type="component" value="Unassembled WGS sequence"/>
</dbReference>
<evidence type="ECO:0000313" key="3">
    <source>
        <dbReference type="Proteomes" id="UP001175271"/>
    </source>
</evidence>
<feature type="transmembrane region" description="Helical" evidence="1">
    <location>
        <begin position="107"/>
        <end position="129"/>
    </location>
</feature>
<feature type="transmembrane region" description="Helical" evidence="1">
    <location>
        <begin position="12"/>
        <end position="30"/>
    </location>
</feature>
<sequence>MEESTFLGVPYVIIPILFVPVHVVICLILASTKKFYRQAVYLILLQLCYANGILLVTMFFAGIFELTKKKFNFSDDVRPLEIALFLSPPRVTAPFQTMSALSFWYRVIYASLALLLVINRIIWAFGLYLEYEVDIYRYFFFLMWFGLAVLVLMSNYLSFQFTYNLKHHYYLFNDSNSGSNVDNYIIIGLLATSTLCHLTVLLRLLYLIIRKRLQLYRSDVLMYIVVVLIFIPFLVMQTARHFLEKHVEENAAYRFTYIFSYRMVAVLNIVTVIVFNKDLQKRIEEASIKNFRKTIFFIKMKF</sequence>
<dbReference type="EMBL" id="JAUCMV010000001">
    <property type="protein sequence ID" value="KAK0426705.1"/>
    <property type="molecule type" value="Genomic_DNA"/>
</dbReference>
<protein>
    <submittedName>
        <fullName evidence="2">Uncharacterized protein</fullName>
    </submittedName>
</protein>
<organism evidence="2 3">
    <name type="scientific">Steinernema hermaphroditum</name>
    <dbReference type="NCBI Taxonomy" id="289476"/>
    <lineage>
        <taxon>Eukaryota</taxon>
        <taxon>Metazoa</taxon>
        <taxon>Ecdysozoa</taxon>
        <taxon>Nematoda</taxon>
        <taxon>Chromadorea</taxon>
        <taxon>Rhabditida</taxon>
        <taxon>Tylenchina</taxon>
        <taxon>Panagrolaimomorpha</taxon>
        <taxon>Strongyloidoidea</taxon>
        <taxon>Steinernematidae</taxon>
        <taxon>Steinernema</taxon>
    </lineage>
</organism>
<evidence type="ECO:0000313" key="2">
    <source>
        <dbReference type="EMBL" id="KAK0426705.1"/>
    </source>
</evidence>
<comment type="caution">
    <text evidence="2">The sequence shown here is derived from an EMBL/GenBank/DDBJ whole genome shotgun (WGS) entry which is preliminary data.</text>
</comment>
<reference evidence="2" key="1">
    <citation type="submission" date="2023-06" db="EMBL/GenBank/DDBJ databases">
        <title>Genomic analysis of the entomopathogenic nematode Steinernema hermaphroditum.</title>
        <authorList>
            <person name="Schwarz E.M."/>
            <person name="Heppert J.K."/>
            <person name="Baniya A."/>
            <person name="Schwartz H.T."/>
            <person name="Tan C.-H."/>
            <person name="Antoshechkin I."/>
            <person name="Sternberg P.W."/>
            <person name="Goodrich-Blair H."/>
            <person name="Dillman A.R."/>
        </authorList>
    </citation>
    <scope>NUCLEOTIDE SEQUENCE</scope>
    <source>
        <strain evidence="2">PS9179</strain>
        <tissue evidence="2">Whole animal</tissue>
    </source>
</reference>
<gene>
    <name evidence="2" type="ORF">QR680_009859</name>
</gene>